<dbReference type="FunFam" id="3.40.50.970:FF:000001">
    <property type="entry name" value="Pyruvate dehydrogenase E1 beta subunit"/>
    <property type="match status" value="1"/>
</dbReference>
<evidence type="ECO:0000256" key="2">
    <source>
        <dbReference type="ARBA" id="ARBA00003906"/>
    </source>
</evidence>
<feature type="domain" description="Transketolase-like pyrimidine-binding" evidence="5">
    <location>
        <begin position="341"/>
        <end position="514"/>
    </location>
</feature>
<dbReference type="InterPro" id="IPR009014">
    <property type="entry name" value="Transketo_C/PFOR_II"/>
</dbReference>
<dbReference type="Pfam" id="PF02779">
    <property type="entry name" value="Transket_pyr"/>
    <property type="match status" value="1"/>
</dbReference>
<comment type="cofactor">
    <cofactor evidence="1">
        <name>thiamine diphosphate</name>
        <dbReference type="ChEBI" id="CHEBI:58937"/>
    </cofactor>
</comment>
<dbReference type="PATRIC" id="fig|188932.3.peg.4778"/>
<dbReference type="InterPro" id="IPR001017">
    <property type="entry name" value="DH_E1"/>
</dbReference>
<evidence type="ECO:0000256" key="4">
    <source>
        <dbReference type="ARBA" id="ARBA00023052"/>
    </source>
</evidence>
<organism evidence="6 7">
    <name type="scientific">Pedobacter cryoconitis</name>
    <dbReference type="NCBI Taxonomy" id="188932"/>
    <lineage>
        <taxon>Bacteria</taxon>
        <taxon>Pseudomonadati</taxon>
        <taxon>Bacteroidota</taxon>
        <taxon>Sphingobacteriia</taxon>
        <taxon>Sphingobacteriales</taxon>
        <taxon>Sphingobacteriaceae</taxon>
        <taxon>Pedobacter</taxon>
    </lineage>
</organism>
<evidence type="ECO:0000313" key="6">
    <source>
        <dbReference type="EMBL" id="AMQ01446.1"/>
    </source>
</evidence>
<dbReference type="InterPro" id="IPR029061">
    <property type="entry name" value="THDP-binding"/>
</dbReference>
<dbReference type="OrthoDB" id="9769337at2"/>
<dbReference type="CDD" id="cd07036">
    <property type="entry name" value="TPP_PYR_E1-PDHc-beta_like"/>
    <property type="match status" value="1"/>
</dbReference>
<dbReference type="Gene3D" id="3.40.50.920">
    <property type="match status" value="1"/>
</dbReference>
<evidence type="ECO:0000256" key="1">
    <source>
        <dbReference type="ARBA" id="ARBA00001964"/>
    </source>
</evidence>
<dbReference type="Proteomes" id="UP000071561">
    <property type="component" value="Chromosome"/>
</dbReference>
<protein>
    <submittedName>
        <fullName evidence="6">Dehydrogenase</fullName>
    </submittedName>
</protein>
<evidence type="ECO:0000313" key="7">
    <source>
        <dbReference type="Proteomes" id="UP000071561"/>
    </source>
</evidence>
<dbReference type="RefSeq" id="WP_068405593.1">
    <property type="nucleotide sequence ID" value="NZ_CP014504.1"/>
</dbReference>
<dbReference type="SUPFAM" id="SSF52922">
    <property type="entry name" value="TK C-terminal domain-like"/>
    <property type="match status" value="1"/>
</dbReference>
<dbReference type="Pfam" id="PF02780">
    <property type="entry name" value="Transketolase_C"/>
    <property type="match status" value="1"/>
</dbReference>
<gene>
    <name evidence="6" type="ORF">AY601_4610</name>
</gene>
<keyword evidence="7" id="KW-1185">Reference proteome</keyword>
<dbReference type="AlphaFoldDB" id="A0A127VJD8"/>
<proteinExistence type="predicted"/>
<dbReference type="SMART" id="SM00861">
    <property type="entry name" value="Transket_pyr"/>
    <property type="match status" value="1"/>
</dbReference>
<reference evidence="6 7" key="1">
    <citation type="submission" date="2016-03" db="EMBL/GenBank/DDBJ databases">
        <title>Complete genome sequence of Pedobacter cryoconitis PAMC 27485.</title>
        <authorList>
            <person name="Lee J."/>
            <person name="Kim O.-S."/>
        </authorList>
    </citation>
    <scope>NUCLEOTIDE SEQUENCE [LARGE SCALE GENOMIC DNA]</scope>
    <source>
        <strain evidence="6 7">PAMC 27485</strain>
    </source>
</reference>
<keyword evidence="3" id="KW-0560">Oxidoreductase</keyword>
<comment type="function">
    <text evidence="2">E1 component of the 2-oxoglutarate dehydrogenase (OGDH) complex which catalyzes the decarboxylation of 2-oxoglutarate, the first step in the conversion of 2-oxoglutarate to succinyl-CoA and CO(2).</text>
</comment>
<dbReference type="KEGG" id="pcm:AY601_4610"/>
<sequence length="658" mass="73279">MHFDRKEKDDETLLSLYKRLLYPRMVEEKMLILLRQGQIGKWFSGIGQEAIAVGAALAMNAEEYILPMHRNLGVFTSRDIPLRNLMAQWQGKMTGFTKGRDRSFHFGTQEFKIIGMISHLGPQLALADGIALADLIAEKKQATLVFTGEGATSEGDFHEAVNVASVWNLPVIFLVENNGYGLSTPINEQFNCNDLVDKAIGYGIEGIQIDGNNVLEVFDTITEITKNIRANPRPVLLECLTFRMRGHEEASGTKYVPPHLFEQWAEKDPVKNFERYLFEQGILTDKLLQEIKTGFKTELDQEVEQAFKDADPEPSAVTELTDMYYPYIQQVIPPAEPSVETRYLDAISDGLRIGMQQHSNLVIMGQDIAEYGGAFKITAGFAEEFGKARVRNTPICESAIVGAGLGLSINGYKAVVEMQFADFVTCGFNQIINNLAKTHYRWGEKADVVVRMPTGAGTGAGPFHSQSNEAWFTKTPGLKIVYPAFPYDAKGLLLAAIEDPNPVIYFEHKLLYRSLCGLVPAGHYTLEIGKANWLKKGQQFTIITYGLGVHWSLSYLYDHPELSVNLVDLCSLQPWDKETVATAVKVTGRVIVLHEDTLSSGFGAEIAAWIGEHCFTALDAPVMRCASLDTAIPMSKLLEDQFLAKSRLHETVQKLMAY</sequence>
<dbReference type="Gene3D" id="3.40.50.970">
    <property type="match status" value="2"/>
</dbReference>
<dbReference type="InterPro" id="IPR033248">
    <property type="entry name" value="Transketolase_C"/>
</dbReference>
<dbReference type="Pfam" id="PF00676">
    <property type="entry name" value="E1_dh"/>
    <property type="match status" value="1"/>
</dbReference>
<evidence type="ECO:0000256" key="3">
    <source>
        <dbReference type="ARBA" id="ARBA00023002"/>
    </source>
</evidence>
<name>A0A127VJD8_9SPHI</name>
<dbReference type="PANTHER" id="PTHR43257">
    <property type="entry name" value="PYRUVATE DEHYDROGENASE E1 COMPONENT BETA SUBUNIT"/>
    <property type="match status" value="1"/>
</dbReference>
<evidence type="ECO:0000259" key="5">
    <source>
        <dbReference type="SMART" id="SM00861"/>
    </source>
</evidence>
<dbReference type="EMBL" id="CP014504">
    <property type="protein sequence ID" value="AMQ01446.1"/>
    <property type="molecule type" value="Genomic_DNA"/>
</dbReference>
<dbReference type="CDD" id="cd02000">
    <property type="entry name" value="TPP_E1_PDC_ADC_BCADC"/>
    <property type="match status" value="1"/>
</dbReference>
<accession>A0A127VJD8</accession>
<dbReference type="InterPro" id="IPR005475">
    <property type="entry name" value="Transketolase-like_Pyr-bd"/>
</dbReference>
<dbReference type="PANTHER" id="PTHR43257:SF2">
    <property type="entry name" value="PYRUVATE DEHYDROGENASE E1 COMPONENT SUBUNIT BETA"/>
    <property type="match status" value="1"/>
</dbReference>
<dbReference type="SUPFAM" id="SSF52518">
    <property type="entry name" value="Thiamin diphosphate-binding fold (THDP-binding)"/>
    <property type="match status" value="2"/>
</dbReference>
<dbReference type="GO" id="GO:0016624">
    <property type="term" value="F:oxidoreductase activity, acting on the aldehyde or oxo group of donors, disulfide as acceptor"/>
    <property type="evidence" value="ECO:0007669"/>
    <property type="project" value="InterPro"/>
</dbReference>
<keyword evidence="4" id="KW-0786">Thiamine pyrophosphate</keyword>